<dbReference type="Proteomes" id="UP000254425">
    <property type="component" value="Chromosome"/>
</dbReference>
<dbReference type="Pfam" id="PF13560">
    <property type="entry name" value="HTH_31"/>
    <property type="match status" value="1"/>
</dbReference>
<dbReference type="SUPFAM" id="SSF47413">
    <property type="entry name" value="lambda repressor-like DNA-binding domains"/>
    <property type="match status" value="1"/>
</dbReference>
<dbReference type="InterPro" id="IPR001387">
    <property type="entry name" value="Cro/C1-type_HTH"/>
</dbReference>
<dbReference type="GO" id="GO:0003677">
    <property type="term" value="F:DNA binding"/>
    <property type="evidence" value="ECO:0007669"/>
    <property type="project" value="InterPro"/>
</dbReference>
<dbReference type="InterPro" id="IPR010982">
    <property type="entry name" value="Lambda_DNA-bd_dom_sf"/>
</dbReference>
<proteinExistence type="predicted"/>
<protein>
    <submittedName>
        <fullName evidence="2">Transcriptional regulator</fullName>
    </submittedName>
</protein>
<keyword evidence="3" id="KW-1185">Reference proteome</keyword>
<sequence>MRITRLTDDVSVAMPTDALSTGQAEGHAVARLLLGERLRRLREAQYITRAEAAEAIRLQHTQLTLMELGRTGFRSRDVADLLTVYGVREADERATMLALVEHTNAPGWWHPYADVVPRWLRTYLGLEQAAGVIRSYEVQFVPGLLQTRDYARAVIALGHDNEPEGRLQRRVDLRMRRQRILRRSKPPHLWAVVDEAVLCRPVGGPRVMREQLEHLIAVCELPHVTIQVLPFRAGAHAAGGGPVSLLRVPQPGLPDVVYLEQLIGAHYPEDPEDIKRYRQVIDRLVTTAEPPARTPELLRRILEQGWS</sequence>
<dbReference type="Gene3D" id="1.10.260.40">
    <property type="entry name" value="lambda repressor-like DNA-binding domains"/>
    <property type="match status" value="1"/>
</dbReference>
<accession>A0A345XJD7</accession>
<reference evidence="2 3" key="1">
    <citation type="submission" date="2018-07" db="EMBL/GenBank/DDBJ databases">
        <title>Draft genome of the type strain Streptomyces armeniacus ATCC 15676.</title>
        <authorList>
            <person name="Labana P."/>
            <person name="Gosse J.T."/>
            <person name="Boddy C.N."/>
        </authorList>
    </citation>
    <scope>NUCLEOTIDE SEQUENCE [LARGE SCALE GENOMIC DNA]</scope>
    <source>
        <strain evidence="2 3">ATCC 15676</strain>
    </source>
</reference>
<name>A0A345XJD7_9ACTN</name>
<evidence type="ECO:0000313" key="2">
    <source>
        <dbReference type="EMBL" id="AXK31753.1"/>
    </source>
</evidence>
<feature type="domain" description="HTH cro/C1-type" evidence="1">
    <location>
        <begin position="38"/>
        <end position="93"/>
    </location>
</feature>
<dbReference type="AlphaFoldDB" id="A0A345XJD7"/>
<dbReference type="RefSeq" id="WP_208875510.1">
    <property type="nucleotide sequence ID" value="NZ_CP031320.1"/>
</dbReference>
<dbReference type="Pfam" id="PF19054">
    <property type="entry name" value="DUF5753"/>
    <property type="match status" value="1"/>
</dbReference>
<organism evidence="2 3">
    <name type="scientific">Streptomyces armeniacus</name>
    <dbReference type="NCBI Taxonomy" id="83291"/>
    <lineage>
        <taxon>Bacteria</taxon>
        <taxon>Bacillati</taxon>
        <taxon>Actinomycetota</taxon>
        <taxon>Actinomycetes</taxon>
        <taxon>Kitasatosporales</taxon>
        <taxon>Streptomycetaceae</taxon>
        <taxon>Streptomyces</taxon>
    </lineage>
</organism>
<dbReference type="PROSITE" id="PS50943">
    <property type="entry name" value="HTH_CROC1"/>
    <property type="match status" value="1"/>
</dbReference>
<evidence type="ECO:0000313" key="3">
    <source>
        <dbReference type="Proteomes" id="UP000254425"/>
    </source>
</evidence>
<dbReference type="InterPro" id="IPR043917">
    <property type="entry name" value="DUF5753"/>
</dbReference>
<dbReference type="SMART" id="SM00530">
    <property type="entry name" value="HTH_XRE"/>
    <property type="match status" value="1"/>
</dbReference>
<dbReference type="KEGG" id="sarm:DVA86_02900"/>
<evidence type="ECO:0000259" key="1">
    <source>
        <dbReference type="PROSITE" id="PS50943"/>
    </source>
</evidence>
<gene>
    <name evidence="2" type="ORF">DVA86_02900</name>
</gene>
<dbReference type="EMBL" id="CP031320">
    <property type="protein sequence ID" value="AXK31753.1"/>
    <property type="molecule type" value="Genomic_DNA"/>
</dbReference>